<dbReference type="InterPro" id="IPR019734">
    <property type="entry name" value="TPR_rpt"/>
</dbReference>
<accession>A0ABU3R083</accession>
<comment type="caution">
    <text evidence="2">The sequence shown here is derived from an EMBL/GenBank/DDBJ whole genome shotgun (WGS) entry which is preliminary data.</text>
</comment>
<organism evidence="2 3">
    <name type="scientific">Psychrosphaera aquimarina</name>
    <dbReference type="NCBI Taxonomy" id="2044854"/>
    <lineage>
        <taxon>Bacteria</taxon>
        <taxon>Pseudomonadati</taxon>
        <taxon>Pseudomonadota</taxon>
        <taxon>Gammaproteobacteria</taxon>
        <taxon>Alteromonadales</taxon>
        <taxon>Pseudoalteromonadaceae</taxon>
        <taxon>Psychrosphaera</taxon>
    </lineage>
</organism>
<name>A0ABU3R083_9GAMM</name>
<dbReference type="EMBL" id="JAWCUA010000007">
    <property type="protein sequence ID" value="MDU0112872.1"/>
    <property type="molecule type" value="Genomic_DNA"/>
</dbReference>
<evidence type="ECO:0008006" key="4">
    <source>
        <dbReference type="Google" id="ProtNLM"/>
    </source>
</evidence>
<dbReference type="Pfam" id="PF13181">
    <property type="entry name" value="TPR_8"/>
    <property type="match status" value="1"/>
</dbReference>
<dbReference type="SUPFAM" id="SSF48452">
    <property type="entry name" value="TPR-like"/>
    <property type="match status" value="1"/>
</dbReference>
<keyword evidence="1" id="KW-0802">TPR repeat</keyword>
<dbReference type="SUPFAM" id="SSF81901">
    <property type="entry name" value="HCP-like"/>
    <property type="match status" value="1"/>
</dbReference>
<sequence>MAQDPIPESLEKGTLFSLAQLSMANGNYGKTISFLDRWDEVNQGLAPINNNVLRAQASYQSKDYKNAAKYIESVIKQALEQETEAEETWYILQRAVYFELKDNKKVTAILEQMVRLFNKPEYWLQLAGMYGELEQEDKQLAVMEAAYQQGYVTQKSELMTLSQIYYFNGLPYKAAKVLSQGIEQKIIEKNAKNLKFLAQSWQGAKEADKAIAVLNQLASITDDGNADLTIAEIYLQQGKSDLVIKHAEQAITRGKLTNSGNAYLALGMANVNLKQLDSALEAFKSAKEIPSSQRMATQWLKFVEQEQQNIKQLAAHK</sequence>
<dbReference type="InterPro" id="IPR011990">
    <property type="entry name" value="TPR-like_helical_dom_sf"/>
</dbReference>
<reference evidence="2 3" key="1">
    <citation type="submission" date="2023-10" db="EMBL/GenBank/DDBJ databases">
        <title>Psychrosphaera aquimaarina strain SW33 isolated from seawater.</title>
        <authorList>
            <person name="Bayburt H."/>
            <person name="Kim J.M."/>
            <person name="Choi B.J."/>
            <person name="Jeon C.O."/>
        </authorList>
    </citation>
    <scope>NUCLEOTIDE SEQUENCE [LARGE SCALE GENOMIC DNA]</scope>
    <source>
        <strain evidence="2 3">KCTC 52743</strain>
    </source>
</reference>
<dbReference type="Proteomes" id="UP001257914">
    <property type="component" value="Unassembled WGS sequence"/>
</dbReference>
<dbReference type="Gene3D" id="1.25.40.10">
    <property type="entry name" value="Tetratricopeptide repeat domain"/>
    <property type="match status" value="2"/>
</dbReference>
<gene>
    <name evidence="2" type="ORF">RT723_07640</name>
</gene>
<proteinExistence type="predicted"/>
<protein>
    <recommendedName>
        <fullName evidence="4">Tetratricopeptide repeat protein</fullName>
    </recommendedName>
</protein>
<dbReference type="PROSITE" id="PS50005">
    <property type="entry name" value="TPR"/>
    <property type="match status" value="1"/>
</dbReference>
<evidence type="ECO:0000313" key="2">
    <source>
        <dbReference type="EMBL" id="MDU0112872.1"/>
    </source>
</evidence>
<evidence type="ECO:0000313" key="3">
    <source>
        <dbReference type="Proteomes" id="UP001257914"/>
    </source>
</evidence>
<evidence type="ECO:0000256" key="1">
    <source>
        <dbReference type="PROSITE-ProRule" id="PRU00339"/>
    </source>
</evidence>
<feature type="repeat" description="TPR" evidence="1">
    <location>
        <begin position="260"/>
        <end position="293"/>
    </location>
</feature>
<keyword evidence="3" id="KW-1185">Reference proteome</keyword>